<dbReference type="GO" id="GO:0006538">
    <property type="term" value="P:L-glutamate catabolic process"/>
    <property type="evidence" value="ECO:0007669"/>
    <property type="project" value="TreeGrafter"/>
</dbReference>
<protein>
    <submittedName>
        <fullName evidence="4">Glutamate dehydrogenase 1, mitochondrial</fullName>
    </submittedName>
</protein>
<dbReference type="GO" id="GO:0005739">
    <property type="term" value="C:mitochondrion"/>
    <property type="evidence" value="ECO:0007669"/>
    <property type="project" value="TreeGrafter"/>
</dbReference>
<dbReference type="Gene3D" id="3.40.50.10860">
    <property type="entry name" value="Leucine Dehydrogenase, chain A, domain 1"/>
    <property type="match status" value="2"/>
</dbReference>
<name>L5LSW4_MYODS</name>
<dbReference type="GO" id="GO:0004352">
    <property type="term" value="F:glutamate dehydrogenase (NAD+) activity"/>
    <property type="evidence" value="ECO:0007669"/>
    <property type="project" value="TreeGrafter"/>
</dbReference>
<proteinExistence type="inferred from homology"/>
<gene>
    <name evidence="4" type="ORF">MDA_GLEAN10000667</name>
</gene>
<feature type="domain" description="Glutamate/phenylalanine/leucine/valine/L-tryptophan dehydrogenase dimerisation" evidence="3">
    <location>
        <begin position="94"/>
        <end position="163"/>
    </location>
</feature>
<evidence type="ECO:0000259" key="3">
    <source>
        <dbReference type="Pfam" id="PF02812"/>
    </source>
</evidence>
<dbReference type="InterPro" id="IPR046346">
    <property type="entry name" value="Aminoacid_DH-like_N_sf"/>
</dbReference>
<reference evidence="5" key="1">
    <citation type="journal article" date="2013" name="Science">
        <title>Comparative analysis of bat genomes provides insight into the evolution of flight and immunity.</title>
        <authorList>
            <person name="Zhang G."/>
            <person name="Cowled C."/>
            <person name="Shi Z."/>
            <person name="Huang Z."/>
            <person name="Bishop-Lilly K.A."/>
            <person name="Fang X."/>
            <person name="Wynne J.W."/>
            <person name="Xiong Z."/>
            <person name="Baker M.L."/>
            <person name="Zhao W."/>
            <person name="Tachedjian M."/>
            <person name="Zhu Y."/>
            <person name="Zhou P."/>
            <person name="Jiang X."/>
            <person name="Ng J."/>
            <person name="Yang L."/>
            <person name="Wu L."/>
            <person name="Xiao J."/>
            <person name="Feng Y."/>
            <person name="Chen Y."/>
            <person name="Sun X."/>
            <person name="Zhang Y."/>
            <person name="Marsh G.A."/>
            <person name="Crameri G."/>
            <person name="Broder C.C."/>
            <person name="Frey K.G."/>
            <person name="Wang L.F."/>
            <person name="Wang J."/>
        </authorList>
    </citation>
    <scope>NUCLEOTIDE SEQUENCE [LARGE SCALE GENOMIC DNA]</scope>
</reference>
<dbReference type="Gene3D" id="1.10.287.140">
    <property type="match status" value="1"/>
</dbReference>
<dbReference type="EMBL" id="KB108170">
    <property type="protein sequence ID" value="ELK29181.1"/>
    <property type="molecule type" value="Genomic_DNA"/>
</dbReference>
<accession>L5LSW4</accession>
<dbReference type="PANTHER" id="PTHR11606:SF13">
    <property type="entry name" value="GLUTAMATE DEHYDROGENASE 1, MITOCHONDRIAL"/>
    <property type="match status" value="1"/>
</dbReference>
<keyword evidence="2" id="KW-0560">Oxidoreductase</keyword>
<evidence type="ECO:0000256" key="2">
    <source>
        <dbReference type="ARBA" id="ARBA00023002"/>
    </source>
</evidence>
<dbReference type="SUPFAM" id="SSF53223">
    <property type="entry name" value="Aminoacid dehydrogenase-like, N-terminal domain"/>
    <property type="match status" value="2"/>
</dbReference>
<keyword evidence="5" id="KW-1185">Reference proteome</keyword>
<evidence type="ECO:0000313" key="5">
    <source>
        <dbReference type="Proteomes" id="UP000010556"/>
    </source>
</evidence>
<feature type="domain" description="Glutamate/phenylalanine/leucine/valine/L-tryptophan dehydrogenase dimerisation" evidence="3">
    <location>
        <begin position="35"/>
        <end position="76"/>
    </location>
</feature>
<dbReference type="InterPro" id="IPR006097">
    <property type="entry name" value="Glu/Leu/Phe/Val/Trp_DH_dimer"/>
</dbReference>
<evidence type="ECO:0000256" key="1">
    <source>
        <dbReference type="ARBA" id="ARBA00006382"/>
    </source>
</evidence>
<dbReference type="Pfam" id="PF02812">
    <property type="entry name" value="ELFV_dehydrog_N"/>
    <property type="match status" value="2"/>
</dbReference>
<dbReference type="PANTHER" id="PTHR11606">
    <property type="entry name" value="GLUTAMATE DEHYDROGENASE"/>
    <property type="match status" value="1"/>
</dbReference>
<organism evidence="4 5">
    <name type="scientific">Myotis davidii</name>
    <name type="common">David's myotis</name>
    <dbReference type="NCBI Taxonomy" id="225400"/>
    <lineage>
        <taxon>Eukaryota</taxon>
        <taxon>Metazoa</taxon>
        <taxon>Chordata</taxon>
        <taxon>Craniata</taxon>
        <taxon>Vertebrata</taxon>
        <taxon>Euteleostomi</taxon>
        <taxon>Mammalia</taxon>
        <taxon>Eutheria</taxon>
        <taxon>Laurasiatheria</taxon>
        <taxon>Chiroptera</taxon>
        <taxon>Yangochiroptera</taxon>
        <taxon>Vespertilionidae</taxon>
        <taxon>Myotis</taxon>
    </lineage>
</organism>
<dbReference type="Proteomes" id="UP000010556">
    <property type="component" value="Unassembled WGS sequence"/>
</dbReference>
<dbReference type="AlphaFoldDB" id="L5LSW4"/>
<evidence type="ECO:0000313" key="4">
    <source>
        <dbReference type="EMBL" id="ELK29181.1"/>
    </source>
</evidence>
<sequence length="202" mass="23101">MKDKLVEDLKTRESEQGAEAEAGAGILRIIKPCNHVLSLIFPIWHHDGSWEVIQGYQVQHCQHRTPCRGGRSVESKEEAEAGAGILRIIKPCNHVLSLIFPIWHHDGSWEVIQGYQVQHCQHRTPCRGGRHEHGEGEMSWIADTCASTIGQYAINAIACGTGKPISPEMDLCYWLGSFPWNQKLHQRNFLYEHFRNDTRVWR</sequence>
<comment type="similarity">
    <text evidence="1">Belongs to the Glu/Leu/Phe/Val dehydrogenases family.</text>
</comment>